<evidence type="ECO:0000313" key="2">
    <source>
        <dbReference type="EMBL" id="MDG0865628.1"/>
    </source>
</evidence>
<feature type="transmembrane region" description="Helical" evidence="1">
    <location>
        <begin position="397"/>
        <end position="416"/>
    </location>
</feature>
<evidence type="ECO:0008006" key="6">
    <source>
        <dbReference type="Google" id="ProtNLM"/>
    </source>
</evidence>
<evidence type="ECO:0000313" key="5">
    <source>
        <dbReference type="Proteomes" id="UP001321249"/>
    </source>
</evidence>
<feature type="transmembrane region" description="Helical" evidence="1">
    <location>
        <begin position="366"/>
        <end position="385"/>
    </location>
</feature>
<feature type="transmembrane region" description="Helical" evidence="1">
    <location>
        <begin position="253"/>
        <end position="272"/>
    </location>
</feature>
<feature type="transmembrane region" description="Helical" evidence="1">
    <location>
        <begin position="60"/>
        <end position="80"/>
    </location>
</feature>
<dbReference type="Gene3D" id="1.20.210.10">
    <property type="entry name" value="Cytochrome c oxidase-like, subunit I domain"/>
    <property type="match status" value="1"/>
</dbReference>
<keyword evidence="1" id="KW-0812">Transmembrane</keyword>
<reference evidence="4 5" key="1">
    <citation type="submission" date="2019-11" db="EMBL/GenBank/DDBJ databases">
        <authorList>
            <person name="Cho J.-C."/>
        </authorList>
    </citation>
    <scope>NUCLEOTIDE SEQUENCE [LARGE SCALE GENOMIC DNA]</scope>
    <source>
        <strain evidence="3 4">JH1073</strain>
        <strain evidence="2 5">JH702</strain>
    </source>
</reference>
<name>A0AAJ5ZEA8_9CHLR</name>
<keyword evidence="4" id="KW-1185">Reference proteome</keyword>
<proteinExistence type="predicted"/>
<evidence type="ECO:0000313" key="3">
    <source>
        <dbReference type="EMBL" id="WFG39624.1"/>
    </source>
</evidence>
<feature type="transmembrane region" description="Helical" evidence="1">
    <location>
        <begin position="20"/>
        <end position="40"/>
    </location>
</feature>
<protein>
    <recommendedName>
        <fullName evidence="6">NnrS family protein</fullName>
    </recommendedName>
</protein>
<dbReference type="Pfam" id="PF05940">
    <property type="entry name" value="NnrS"/>
    <property type="match status" value="1"/>
</dbReference>
<dbReference type="EMBL" id="CP046147">
    <property type="protein sequence ID" value="WFG39624.1"/>
    <property type="molecule type" value="Genomic_DNA"/>
</dbReference>
<accession>A0AAJ5ZEA8</accession>
<dbReference type="AlphaFoldDB" id="A0AAJ5ZEA8"/>
<dbReference type="EMBL" id="WMBE01000001">
    <property type="protein sequence ID" value="MDG0865628.1"/>
    <property type="molecule type" value="Genomic_DNA"/>
</dbReference>
<dbReference type="InterPro" id="IPR036927">
    <property type="entry name" value="Cyt_c_oxase-like_su1_sf"/>
</dbReference>
<dbReference type="Proteomes" id="UP001219901">
    <property type="component" value="Chromosome"/>
</dbReference>
<reference evidence="4" key="3">
    <citation type="submission" date="2023-06" db="EMBL/GenBank/DDBJ databases">
        <title>Pangenomics reveal diversification of enzyme families and niche specialization in globally abundant SAR202 bacteria.</title>
        <authorList>
            <person name="Saw J.H.W."/>
        </authorList>
    </citation>
    <scope>NUCLEOTIDE SEQUENCE [LARGE SCALE GENOMIC DNA]</scope>
    <source>
        <strain evidence="4">JH1073</strain>
    </source>
</reference>
<evidence type="ECO:0000256" key="1">
    <source>
        <dbReference type="SAM" id="Phobius"/>
    </source>
</evidence>
<dbReference type="SUPFAM" id="SSF81442">
    <property type="entry name" value="Cytochrome c oxidase subunit I-like"/>
    <property type="match status" value="1"/>
</dbReference>
<feature type="transmembrane region" description="Helical" evidence="1">
    <location>
        <begin position="226"/>
        <end position="247"/>
    </location>
</feature>
<feature type="transmembrane region" description="Helical" evidence="1">
    <location>
        <begin position="92"/>
        <end position="111"/>
    </location>
</feature>
<feature type="transmembrane region" description="Helical" evidence="1">
    <location>
        <begin position="123"/>
        <end position="142"/>
    </location>
</feature>
<feature type="transmembrane region" description="Helical" evidence="1">
    <location>
        <begin position="333"/>
        <end position="354"/>
    </location>
</feature>
<evidence type="ECO:0000313" key="4">
    <source>
        <dbReference type="Proteomes" id="UP001219901"/>
    </source>
</evidence>
<gene>
    <name evidence="2" type="ORF">GKO46_00890</name>
    <name evidence="3" type="ORF">GKO48_08335</name>
</gene>
<sequence>MNSEGWSSQRLYRPFIRASLIIAILLGFSTGAAILLMPLLGMDRSLTWVTHSQSHGIAQLFGWAGLFVMGFSYHVVPRFFSSSIRYPMPKKISMWLVVAGLLFRFTGQSVYKTSFGDPLVASGGILLFAGLLVFAWTLFEVFRKSESKSGPAEIWMISGIFWSVVAGGLHLAITLRMAIDSAPLGYAPWNEALIYTALFGFISSIIFGVSARAIRGFLLLKPMYERLNIAALVFVQVGLVLLIAGRFADLDQIVASLGFITASLGALVYVFALRVLEPASGPVKRFAVGYARYGLLIRTAYGWLVLACVMLILTALDDAAITDVMLVEVSLPVMHVFTLGFVTTLIFGAASRFIPIFEGADIKHPWLMDAAFIAVTASVVLRVGFGFTISEMGERALGASGAIGFVSIVLFAVVAFQTMTESARAAYAARAAEFGRIKFNTAQQTASRPMKRPINLG</sequence>
<feature type="transmembrane region" description="Helical" evidence="1">
    <location>
        <begin position="293"/>
        <end position="313"/>
    </location>
</feature>
<dbReference type="RefSeq" id="WP_342823516.1">
    <property type="nucleotide sequence ID" value="NZ_CP046146.1"/>
</dbReference>
<keyword evidence="1" id="KW-1133">Transmembrane helix</keyword>
<reference evidence="3" key="2">
    <citation type="journal article" date="2023" name="Nat. Commun.">
        <title>Cultivation of marine bacteria of the SAR202 clade.</title>
        <authorList>
            <person name="Lim Y."/>
            <person name="Seo J.H."/>
            <person name="Giovannoni S.J."/>
            <person name="Kang I."/>
            <person name="Cho J.C."/>
        </authorList>
    </citation>
    <scope>NUCLEOTIDE SEQUENCE</scope>
    <source>
        <strain evidence="3">JH1073</strain>
    </source>
</reference>
<feature type="transmembrane region" description="Helical" evidence="1">
    <location>
        <begin position="154"/>
        <end position="173"/>
    </location>
</feature>
<feature type="transmembrane region" description="Helical" evidence="1">
    <location>
        <begin position="193"/>
        <end position="214"/>
    </location>
</feature>
<dbReference type="InterPro" id="IPR010266">
    <property type="entry name" value="NnrS"/>
</dbReference>
<dbReference type="Proteomes" id="UP001321249">
    <property type="component" value="Unassembled WGS sequence"/>
</dbReference>
<organism evidence="3 4">
    <name type="scientific">Candidatus Lucifugimonas marina</name>
    <dbReference type="NCBI Taxonomy" id="3038979"/>
    <lineage>
        <taxon>Bacteria</taxon>
        <taxon>Bacillati</taxon>
        <taxon>Chloroflexota</taxon>
        <taxon>Dehalococcoidia</taxon>
        <taxon>SAR202 cluster</taxon>
        <taxon>Candidatus Lucifugimonadales</taxon>
        <taxon>Candidatus Lucifugimonadaceae</taxon>
        <taxon>Candidatus Lucifugimonas</taxon>
    </lineage>
</organism>
<keyword evidence="1" id="KW-0472">Membrane</keyword>